<dbReference type="PaxDb" id="2903-EOD25061"/>
<feature type="coiled-coil region" evidence="5">
    <location>
        <begin position="118"/>
        <end position="145"/>
    </location>
</feature>
<dbReference type="InterPro" id="IPR001623">
    <property type="entry name" value="DnaJ_domain"/>
</dbReference>
<dbReference type="CDD" id="cd06257">
    <property type="entry name" value="DnaJ"/>
    <property type="match status" value="1"/>
</dbReference>
<dbReference type="Pfam" id="PF13245">
    <property type="entry name" value="AAA_19"/>
    <property type="match status" value="1"/>
</dbReference>
<dbReference type="GO" id="GO:0043138">
    <property type="term" value="F:3'-5' DNA helicase activity"/>
    <property type="evidence" value="ECO:0007669"/>
    <property type="project" value="TreeGrafter"/>
</dbReference>
<dbReference type="SMART" id="SM00271">
    <property type="entry name" value="DnaJ"/>
    <property type="match status" value="1"/>
</dbReference>
<evidence type="ECO:0000313" key="7">
    <source>
        <dbReference type="EnsemblProtists" id="EOD25061"/>
    </source>
</evidence>
<dbReference type="GO" id="GO:0003677">
    <property type="term" value="F:DNA binding"/>
    <property type="evidence" value="ECO:0007669"/>
    <property type="project" value="InterPro"/>
</dbReference>
<evidence type="ECO:0000259" key="6">
    <source>
        <dbReference type="PROSITE" id="PS50076"/>
    </source>
</evidence>
<dbReference type="PANTHER" id="PTHR11070:SF2">
    <property type="entry name" value="ATP-DEPENDENT DNA HELICASE SRS2"/>
    <property type="match status" value="1"/>
</dbReference>
<dbReference type="SUPFAM" id="SSF52540">
    <property type="entry name" value="P-loop containing nucleoside triphosphate hydrolases"/>
    <property type="match status" value="1"/>
</dbReference>
<dbReference type="GO" id="GO:0005524">
    <property type="term" value="F:ATP binding"/>
    <property type="evidence" value="ECO:0007669"/>
    <property type="project" value="UniProtKB-KW"/>
</dbReference>
<dbReference type="GeneID" id="17270607"/>
<name>A0A0D3JNH6_EMIH1</name>
<evidence type="ECO:0000256" key="1">
    <source>
        <dbReference type="ARBA" id="ARBA00022741"/>
    </source>
</evidence>
<dbReference type="RefSeq" id="XP_005777490.1">
    <property type="nucleotide sequence ID" value="XM_005777433.1"/>
</dbReference>
<reference evidence="7" key="2">
    <citation type="submission" date="2024-10" db="UniProtKB">
        <authorList>
            <consortium name="EnsemblProtists"/>
        </authorList>
    </citation>
    <scope>IDENTIFICATION</scope>
</reference>
<feature type="domain" description="J" evidence="6">
    <location>
        <begin position="617"/>
        <end position="676"/>
    </location>
</feature>
<dbReference type="GO" id="GO:0016787">
    <property type="term" value="F:hydrolase activity"/>
    <property type="evidence" value="ECO:0007669"/>
    <property type="project" value="UniProtKB-KW"/>
</dbReference>
<dbReference type="InterPro" id="IPR027417">
    <property type="entry name" value="P-loop_NTPase"/>
</dbReference>
<evidence type="ECO:0000256" key="5">
    <source>
        <dbReference type="SAM" id="Coils"/>
    </source>
</evidence>
<keyword evidence="1" id="KW-0547">Nucleotide-binding</keyword>
<dbReference type="Pfam" id="PF13361">
    <property type="entry name" value="UvrD_C"/>
    <property type="match status" value="1"/>
</dbReference>
<keyword evidence="8" id="KW-1185">Reference proteome</keyword>
<accession>A0A0D3JNH6</accession>
<dbReference type="KEGG" id="ehx:EMIHUDRAFT_100805"/>
<dbReference type="InterPro" id="IPR036869">
    <property type="entry name" value="J_dom_sf"/>
</dbReference>
<keyword evidence="2" id="KW-0378">Hydrolase</keyword>
<dbReference type="Gene3D" id="3.40.50.300">
    <property type="entry name" value="P-loop containing nucleotide triphosphate hydrolases"/>
    <property type="match status" value="2"/>
</dbReference>
<reference evidence="8" key="1">
    <citation type="journal article" date="2013" name="Nature">
        <title>Pan genome of the phytoplankton Emiliania underpins its global distribution.</title>
        <authorList>
            <person name="Read B.A."/>
            <person name="Kegel J."/>
            <person name="Klute M.J."/>
            <person name="Kuo A."/>
            <person name="Lefebvre S.C."/>
            <person name="Maumus F."/>
            <person name="Mayer C."/>
            <person name="Miller J."/>
            <person name="Monier A."/>
            <person name="Salamov A."/>
            <person name="Young J."/>
            <person name="Aguilar M."/>
            <person name="Claverie J.M."/>
            <person name="Frickenhaus S."/>
            <person name="Gonzalez K."/>
            <person name="Herman E.K."/>
            <person name="Lin Y.C."/>
            <person name="Napier J."/>
            <person name="Ogata H."/>
            <person name="Sarno A.F."/>
            <person name="Shmutz J."/>
            <person name="Schroeder D."/>
            <person name="de Vargas C."/>
            <person name="Verret F."/>
            <person name="von Dassow P."/>
            <person name="Valentin K."/>
            <person name="Van de Peer Y."/>
            <person name="Wheeler G."/>
            <person name="Dacks J.B."/>
            <person name="Delwiche C.F."/>
            <person name="Dyhrman S.T."/>
            <person name="Glockner G."/>
            <person name="John U."/>
            <person name="Richards T."/>
            <person name="Worden A.Z."/>
            <person name="Zhang X."/>
            <person name="Grigoriev I.V."/>
            <person name="Allen A.E."/>
            <person name="Bidle K."/>
            <person name="Borodovsky M."/>
            <person name="Bowler C."/>
            <person name="Brownlee C."/>
            <person name="Cock J.M."/>
            <person name="Elias M."/>
            <person name="Gladyshev V.N."/>
            <person name="Groth M."/>
            <person name="Guda C."/>
            <person name="Hadaegh A."/>
            <person name="Iglesias-Rodriguez M.D."/>
            <person name="Jenkins J."/>
            <person name="Jones B.M."/>
            <person name="Lawson T."/>
            <person name="Leese F."/>
            <person name="Lindquist E."/>
            <person name="Lobanov A."/>
            <person name="Lomsadze A."/>
            <person name="Malik S.B."/>
            <person name="Marsh M.E."/>
            <person name="Mackinder L."/>
            <person name="Mock T."/>
            <person name="Mueller-Roeber B."/>
            <person name="Pagarete A."/>
            <person name="Parker M."/>
            <person name="Probert I."/>
            <person name="Quesneville H."/>
            <person name="Raines C."/>
            <person name="Rensing S.A."/>
            <person name="Riano-Pachon D.M."/>
            <person name="Richier S."/>
            <person name="Rokitta S."/>
            <person name="Shiraiwa Y."/>
            <person name="Soanes D.M."/>
            <person name="van der Giezen M."/>
            <person name="Wahlund T.M."/>
            <person name="Williams B."/>
            <person name="Wilson W."/>
            <person name="Wolfe G."/>
            <person name="Wurch L.L."/>
        </authorList>
    </citation>
    <scope>NUCLEOTIDE SEQUENCE</scope>
</reference>
<dbReference type="GO" id="GO:0000725">
    <property type="term" value="P:recombinational repair"/>
    <property type="evidence" value="ECO:0007669"/>
    <property type="project" value="TreeGrafter"/>
</dbReference>
<dbReference type="HOGENOM" id="CLU_401960_0_0_1"/>
<evidence type="ECO:0000256" key="2">
    <source>
        <dbReference type="ARBA" id="ARBA00022801"/>
    </source>
</evidence>
<evidence type="ECO:0000256" key="3">
    <source>
        <dbReference type="ARBA" id="ARBA00022806"/>
    </source>
</evidence>
<dbReference type="Proteomes" id="UP000013827">
    <property type="component" value="Unassembled WGS sequence"/>
</dbReference>
<protein>
    <recommendedName>
        <fullName evidence="6">J domain-containing protein</fullName>
    </recommendedName>
</protein>
<organism evidence="7 8">
    <name type="scientific">Emiliania huxleyi (strain CCMP1516)</name>
    <dbReference type="NCBI Taxonomy" id="280463"/>
    <lineage>
        <taxon>Eukaryota</taxon>
        <taxon>Haptista</taxon>
        <taxon>Haptophyta</taxon>
        <taxon>Prymnesiophyceae</taxon>
        <taxon>Isochrysidales</taxon>
        <taxon>Noelaerhabdaceae</taxon>
        <taxon>Emiliania</taxon>
    </lineage>
</organism>
<keyword evidence="3" id="KW-0347">Helicase</keyword>
<evidence type="ECO:0000313" key="8">
    <source>
        <dbReference type="Proteomes" id="UP000013827"/>
    </source>
</evidence>
<dbReference type="PROSITE" id="PS50076">
    <property type="entry name" value="DNAJ_2"/>
    <property type="match status" value="1"/>
</dbReference>
<dbReference type="PANTHER" id="PTHR11070">
    <property type="entry name" value="UVRD / RECB / PCRA DNA HELICASE FAMILY MEMBER"/>
    <property type="match status" value="1"/>
</dbReference>
<dbReference type="InterPro" id="IPR014017">
    <property type="entry name" value="DNA_helicase_UvrD-like_C"/>
</dbReference>
<keyword evidence="4" id="KW-0067">ATP-binding</keyword>
<dbReference type="AlphaFoldDB" id="A0A0D3JNH6"/>
<evidence type="ECO:0000256" key="4">
    <source>
        <dbReference type="ARBA" id="ARBA00022840"/>
    </source>
</evidence>
<sequence length="685" mass="75436">MKQLQDEKRRLEAAAGAAAAAAAASVPYPEPEAEKDHIAPIIACVDDTSRNIGVRARAGSGKTHCIAVTAKHVRDRNMRLLALTLNCDARRELEERDVPEARTFHSLGAKAWYKAHRKSTLAATAEEQEEAAEEAAADADDCAADEARAYTPRALCRTAPVENAYVPNKSKMLLRLMYPKPAEDTSRSSLSLEVHLFESFVVKMVSLAKMEAGIELVLKKRLSKTRTAQANARWPTAVSRLEAGLSMARKCFGASIHCALNSAWEALPGEVTCELVVCELGSGKKAKPLPVLDFDDLLHMPVRQGLSLDPGPPRRLGRLRRLDGPLRWVLADETQDNSRIRQLMLQRLALYGWAFAMEDALETLFETFDCKVYSLPICRRCPESHIKLANTVIDNATNGAGEDRRRGIDQMESLDEVESALHSHVAAEEGRGVEYALSDLAECIRLLIGRVREDSSHADEAARLKALREAVRPPVELATVHKAKGLGWPVVYLLEPSEIPFEFALEQGGWQARQELNVQYVAYTRAEQTLIFLRDATPQPKPEGFSLRDALATTLWPEGQGGAGGQGAAAAGAANHAHPRDRYEWSAEGAFHEYRSSHQQRAANDAAEEHAEEALATARDVLGLPPPPTALSEAQVDRAYKDQARKLHPDRCDAADATKRMQEVVAARDVLKDYLQREFAPDEVV</sequence>
<dbReference type="InterPro" id="IPR000212">
    <property type="entry name" value="DNA_helicase_UvrD/REP"/>
</dbReference>
<dbReference type="EnsemblProtists" id="EOD25061">
    <property type="protein sequence ID" value="EOD25061"/>
    <property type="gene ID" value="EMIHUDRAFT_100805"/>
</dbReference>
<dbReference type="Pfam" id="PF00226">
    <property type="entry name" value="DnaJ"/>
    <property type="match status" value="1"/>
</dbReference>
<dbReference type="SUPFAM" id="SSF46565">
    <property type="entry name" value="Chaperone J-domain"/>
    <property type="match status" value="1"/>
</dbReference>
<proteinExistence type="predicted"/>
<keyword evidence="5" id="KW-0175">Coiled coil</keyword>
<dbReference type="Gene3D" id="1.10.287.110">
    <property type="entry name" value="DnaJ domain"/>
    <property type="match status" value="1"/>
</dbReference>